<proteinExistence type="predicted"/>
<dbReference type="EMBL" id="LJIJ01008593">
    <property type="protein sequence ID" value="ODM80556.1"/>
    <property type="molecule type" value="Genomic_DNA"/>
</dbReference>
<sequence length="177" mass="19683">MGLSLTTMDEVFLRVGELTDEHLANETSRSSAEGTPEAFHKVLDERMTLKNGQGRLEGLKLVKEQFLALLTKKYIYTLRKRKLMLSQLIIPVVILILAIWVSNKSFETPEPPPPLEIKLDSYKKPVTLASSTDPTFSAQLASVIGASYKQVPNGGSVLTAISDLGVSEIWLRTERRI</sequence>
<keyword evidence="2" id="KW-0547">Nucleotide-binding</keyword>
<dbReference type="STRING" id="48709.A0A1D2M0L4"/>
<reference evidence="2 3" key="1">
    <citation type="journal article" date="2016" name="Genome Biol. Evol.">
        <title>Gene Family Evolution Reflects Adaptation to Soil Environmental Stressors in the Genome of the Collembolan Orchesella cincta.</title>
        <authorList>
            <person name="Faddeeva-Vakhrusheva A."/>
            <person name="Derks M.F."/>
            <person name="Anvar S.Y."/>
            <person name="Agamennone V."/>
            <person name="Suring W."/>
            <person name="Smit S."/>
            <person name="van Straalen N.M."/>
            <person name="Roelofs D."/>
        </authorList>
    </citation>
    <scope>NUCLEOTIDE SEQUENCE [LARGE SCALE GENOMIC DNA]</scope>
    <source>
        <tissue evidence="2">Mixed pool</tissue>
    </source>
</reference>
<protein>
    <submittedName>
        <fullName evidence="2">ATP-binding cassette sub-family A member 3</fullName>
    </submittedName>
</protein>
<comment type="caution">
    <text evidence="2">The sequence shown here is derived from an EMBL/GenBank/DDBJ whole genome shotgun (WGS) entry which is preliminary data.</text>
</comment>
<evidence type="ECO:0000313" key="2">
    <source>
        <dbReference type="EMBL" id="ODM80556.1"/>
    </source>
</evidence>
<organism evidence="2 3">
    <name type="scientific">Orchesella cincta</name>
    <name type="common">Springtail</name>
    <name type="synonym">Podura cincta</name>
    <dbReference type="NCBI Taxonomy" id="48709"/>
    <lineage>
        <taxon>Eukaryota</taxon>
        <taxon>Metazoa</taxon>
        <taxon>Ecdysozoa</taxon>
        <taxon>Arthropoda</taxon>
        <taxon>Hexapoda</taxon>
        <taxon>Collembola</taxon>
        <taxon>Entomobryomorpha</taxon>
        <taxon>Entomobryoidea</taxon>
        <taxon>Orchesellidae</taxon>
        <taxon>Orchesellinae</taxon>
        <taxon>Orchesella</taxon>
    </lineage>
</organism>
<keyword evidence="3" id="KW-1185">Reference proteome</keyword>
<evidence type="ECO:0000313" key="3">
    <source>
        <dbReference type="Proteomes" id="UP000094527"/>
    </source>
</evidence>
<dbReference type="OrthoDB" id="5860140at2759"/>
<dbReference type="Proteomes" id="UP000094527">
    <property type="component" value="Unassembled WGS sequence"/>
</dbReference>
<feature type="transmembrane region" description="Helical" evidence="1">
    <location>
        <begin position="83"/>
        <end position="101"/>
    </location>
</feature>
<keyword evidence="2" id="KW-0067">ATP-binding</keyword>
<dbReference type="AlphaFoldDB" id="A0A1D2M0L4"/>
<keyword evidence="1" id="KW-1133">Transmembrane helix</keyword>
<keyword evidence="1" id="KW-0812">Transmembrane</keyword>
<keyword evidence="1" id="KW-0472">Membrane</keyword>
<accession>A0A1D2M0L4</accession>
<name>A0A1D2M0L4_ORCCI</name>
<evidence type="ECO:0000256" key="1">
    <source>
        <dbReference type="SAM" id="Phobius"/>
    </source>
</evidence>
<gene>
    <name evidence="2" type="ORF">Ocin01_20174</name>
</gene>
<dbReference type="GO" id="GO:0005524">
    <property type="term" value="F:ATP binding"/>
    <property type="evidence" value="ECO:0007669"/>
    <property type="project" value="UniProtKB-KW"/>
</dbReference>